<protein>
    <submittedName>
        <fullName evidence="10">Sugar ABC transporter ATP-binding protein</fullName>
    </submittedName>
</protein>
<dbReference type="PROSITE" id="PS50893">
    <property type="entry name" value="ABC_TRANSPORTER_2"/>
    <property type="match status" value="1"/>
</dbReference>
<dbReference type="PANTHER" id="PTHR43790:SF3">
    <property type="entry name" value="D-ALLOSE IMPORT ATP-BINDING PROTEIN ALSA-RELATED"/>
    <property type="match status" value="1"/>
</dbReference>
<name>A0ABU3SY61_9ALTE</name>
<dbReference type="EMBL" id="JAWDIO010000002">
    <property type="protein sequence ID" value="MDU0354939.1"/>
    <property type="molecule type" value="Genomic_DNA"/>
</dbReference>
<evidence type="ECO:0000256" key="1">
    <source>
        <dbReference type="ARBA" id="ARBA00022448"/>
    </source>
</evidence>
<comment type="caution">
    <text evidence="10">The sequence shown here is derived from an EMBL/GenBank/DDBJ whole genome shotgun (WGS) entry which is preliminary data.</text>
</comment>
<dbReference type="RefSeq" id="WP_316026504.1">
    <property type="nucleotide sequence ID" value="NZ_JAWDIO010000002.1"/>
</dbReference>
<evidence type="ECO:0000256" key="7">
    <source>
        <dbReference type="ARBA" id="ARBA00022967"/>
    </source>
</evidence>
<proteinExistence type="predicted"/>
<organism evidence="10 11">
    <name type="scientific">Paraglaciecola aquimarina</name>
    <dbReference type="NCBI Taxonomy" id="1235557"/>
    <lineage>
        <taxon>Bacteria</taxon>
        <taxon>Pseudomonadati</taxon>
        <taxon>Pseudomonadota</taxon>
        <taxon>Gammaproteobacteria</taxon>
        <taxon>Alteromonadales</taxon>
        <taxon>Alteromonadaceae</taxon>
        <taxon>Paraglaciecola</taxon>
    </lineage>
</organism>
<dbReference type="Pfam" id="PF00005">
    <property type="entry name" value="ABC_tran"/>
    <property type="match status" value="2"/>
</dbReference>
<keyword evidence="6 10" id="KW-0067">ATP-binding</keyword>
<keyword evidence="5" id="KW-0547">Nucleotide-binding</keyword>
<keyword evidence="1" id="KW-0813">Transport</keyword>
<evidence type="ECO:0000313" key="11">
    <source>
        <dbReference type="Proteomes" id="UP001247805"/>
    </source>
</evidence>
<dbReference type="PANTHER" id="PTHR43790">
    <property type="entry name" value="CARBOHYDRATE TRANSPORT ATP-BINDING PROTEIN MG119-RELATED"/>
    <property type="match status" value="1"/>
</dbReference>
<dbReference type="InterPro" id="IPR027417">
    <property type="entry name" value="P-loop_NTPase"/>
</dbReference>
<dbReference type="InterPro" id="IPR050107">
    <property type="entry name" value="ABC_carbohydrate_import_ATPase"/>
</dbReference>
<evidence type="ECO:0000256" key="3">
    <source>
        <dbReference type="ARBA" id="ARBA00022597"/>
    </source>
</evidence>
<evidence type="ECO:0000256" key="4">
    <source>
        <dbReference type="ARBA" id="ARBA00022737"/>
    </source>
</evidence>
<dbReference type="InterPro" id="IPR003593">
    <property type="entry name" value="AAA+_ATPase"/>
</dbReference>
<feature type="domain" description="ABC transporter" evidence="9">
    <location>
        <begin position="141"/>
        <end position="385"/>
    </location>
</feature>
<evidence type="ECO:0000256" key="8">
    <source>
        <dbReference type="ARBA" id="ARBA00023136"/>
    </source>
</evidence>
<evidence type="ECO:0000256" key="6">
    <source>
        <dbReference type="ARBA" id="ARBA00022840"/>
    </source>
</evidence>
<dbReference type="SMART" id="SM00382">
    <property type="entry name" value="AAA"/>
    <property type="match status" value="1"/>
</dbReference>
<dbReference type="SUPFAM" id="SSF52540">
    <property type="entry name" value="P-loop containing nucleoside triphosphate hydrolases"/>
    <property type="match status" value="2"/>
</dbReference>
<keyword evidence="4" id="KW-0677">Repeat</keyword>
<dbReference type="CDD" id="cd03215">
    <property type="entry name" value="ABC_Carb_Monos_II"/>
    <property type="match status" value="1"/>
</dbReference>
<keyword evidence="2" id="KW-1003">Cell membrane</keyword>
<keyword evidence="3" id="KW-0762">Sugar transport</keyword>
<evidence type="ECO:0000313" key="10">
    <source>
        <dbReference type="EMBL" id="MDU0354939.1"/>
    </source>
</evidence>
<dbReference type="InterPro" id="IPR003439">
    <property type="entry name" value="ABC_transporter-like_ATP-bd"/>
</dbReference>
<accession>A0ABU3SY61</accession>
<dbReference type="PROSITE" id="PS00211">
    <property type="entry name" value="ABC_TRANSPORTER_1"/>
    <property type="match status" value="1"/>
</dbReference>
<reference evidence="10 11" key="1">
    <citation type="submission" date="2023-10" db="EMBL/GenBank/DDBJ databases">
        <title>Glaciecola aquimarina strain GGW-M5 nov., isolated from a coastal seawater.</title>
        <authorList>
            <person name="Bayburt H."/>
            <person name="Kim J.M."/>
            <person name="Choi B.J."/>
            <person name="Jeon C.O."/>
        </authorList>
    </citation>
    <scope>NUCLEOTIDE SEQUENCE [LARGE SCALE GENOMIC DNA]</scope>
    <source>
        <strain evidence="10 11">KCTC 32108</strain>
    </source>
</reference>
<evidence type="ECO:0000256" key="5">
    <source>
        <dbReference type="ARBA" id="ARBA00022741"/>
    </source>
</evidence>
<keyword evidence="8" id="KW-0472">Membrane</keyword>
<sequence length="394" mass="43005">MNVNWTETKKLALEQLAFLGVEIDIFANVESLGAGKQQIVEIAKASMHASKILILDEPTTSLTVPEREKLFSIMRMLKKRGVAMIFISHFMDEVYEMADKFVALRDGAQVGVGYLKDVPRRQLEEMMVGREIGGTAFELAPSSSQIALRVENLGSHRFEHVSFSIANGEILGIAGLMGAGRTELVESIFGIRAASGDIYIDNECVSPVSVAQMKKAGMVYITEDRRKNGMFAGRSVKENSSAAGLSYFVKQLVKGMGFSGERHAVSALTKEMNVATPSIDASVRQLSGGNQQKVLLGRWLATKPKICILDEPTKGVDIGAKFEIHKKIVALAKQGVAVIVVSSDLQELLDLSHRIKVMRTGHMVGEFSRENFDPVKIISLAASSVHEQSHKVAS</sequence>
<gene>
    <name evidence="10" type="ORF">RS130_14380</name>
</gene>
<evidence type="ECO:0000259" key="9">
    <source>
        <dbReference type="PROSITE" id="PS50893"/>
    </source>
</evidence>
<dbReference type="GO" id="GO:0005524">
    <property type="term" value="F:ATP binding"/>
    <property type="evidence" value="ECO:0007669"/>
    <property type="project" value="UniProtKB-KW"/>
</dbReference>
<dbReference type="Proteomes" id="UP001247805">
    <property type="component" value="Unassembled WGS sequence"/>
</dbReference>
<dbReference type="InterPro" id="IPR017871">
    <property type="entry name" value="ABC_transporter-like_CS"/>
</dbReference>
<dbReference type="Gene3D" id="3.40.50.300">
    <property type="entry name" value="P-loop containing nucleotide triphosphate hydrolases"/>
    <property type="match status" value="2"/>
</dbReference>
<keyword evidence="11" id="KW-1185">Reference proteome</keyword>
<evidence type="ECO:0000256" key="2">
    <source>
        <dbReference type="ARBA" id="ARBA00022475"/>
    </source>
</evidence>
<keyword evidence="7" id="KW-1278">Translocase</keyword>